<evidence type="ECO:0000256" key="4">
    <source>
        <dbReference type="ARBA" id="ARBA00023054"/>
    </source>
</evidence>
<evidence type="ECO:0000256" key="2">
    <source>
        <dbReference type="ARBA" id="ARBA00022448"/>
    </source>
</evidence>
<dbReference type="OrthoDB" id="125856at2759"/>
<dbReference type="GO" id="GO:0006893">
    <property type="term" value="P:Golgi to plasma membrane transport"/>
    <property type="evidence" value="ECO:0007669"/>
    <property type="project" value="EnsemblFungi"/>
</dbReference>
<reference evidence="8" key="1">
    <citation type="submission" date="2016-05" db="EMBL/GenBank/DDBJ databases">
        <title>Comparative genomics of biotechnologically important yeasts.</title>
        <authorList>
            <consortium name="DOE Joint Genome Institute"/>
            <person name="Riley R."/>
            <person name="Haridas S."/>
            <person name="Wolfe K.H."/>
            <person name="Lopes M.R."/>
            <person name="Hittinger C.T."/>
            <person name="Goker M."/>
            <person name="Salamov A."/>
            <person name="Wisecaver J."/>
            <person name="Long T.M."/>
            <person name="Aerts A.L."/>
            <person name="Barry K."/>
            <person name="Choi C."/>
            <person name="Clum A."/>
            <person name="Coughlan A.Y."/>
            <person name="Deshpande S."/>
            <person name="Douglass A.P."/>
            <person name="Hanson S.J."/>
            <person name="Klenk H.-P."/>
            <person name="Labutti K."/>
            <person name="Lapidus A."/>
            <person name="Lindquist E."/>
            <person name="Lipzen A."/>
            <person name="Meier-Kolthoff J.P."/>
            <person name="Ohm R.A."/>
            <person name="Otillar R.P."/>
            <person name="Pangilinan J."/>
            <person name="Peng Y."/>
            <person name="Rokas A."/>
            <person name="Rosa C.A."/>
            <person name="Scheuner C."/>
            <person name="Sibirny A.A."/>
            <person name="Slot J.C."/>
            <person name="Stielow J.B."/>
            <person name="Sun H."/>
            <person name="Kurtzman C.P."/>
            <person name="Blackwell M."/>
            <person name="Grigoriev I.V."/>
            <person name="Jeffries T.W."/>
        </authorList>
    </citation>
    <scope>NUCLEOTIDE SEQUENCE [LARGE SCALE GENOMIC DNA]</scope>
    <source>
        <strain evidence="8">NRRL Y-2460</strain>
    </source>
</reference>
<dbReference type="Pfam" id="PF20667">
    <property type="entry name" value="Sec10_N"/>
    <property type="match status" value="1"/>
</dbReference>
<evidence type="ECO:0000256" key="1">
    <source>
        <dbReference type="ARBA" id="ARBA00006572"/>
    </source>
</evidence>
<feature type="domain" description="Exocyst complex component Sec10 N-terminal" evidence="6">
    <location>
        <begin position="51"/>
        <end position="164"/>
    </location>
</feature>
<proteinExistence type="inferred from homology"/>
<dbReference type="GO" id="GO:0000145">
    <property type="term" value="C:exocyst"/>
    <property type="evidence" value="ECO:0007669"/>
    <property type="project" value="EnsemblFungi"/>
</dbReference>
<evidence type="ECO:0000313" key="8">
    <source>
        <dbReference type="Proteomes" id="UP000094236"/>
    </source>
</evidence>
<evidence type="ECO:0000259" key="5">
    <source>
        <dbReference type="Pfam" id="PF07393"/>
    </source>
</evidence>
<dbReference type="STRING" id="669874.A0A1E4U1K9"/>
<feature type="domain" description="Exocyst complex component Sec10-like alpha-helical bundle" evidence="5">
    <location>
        <begin position="175"/>
        <end position="826"/>
    </location>
</feature>
<comment type="similarity">
    <text evidence="1">Belongs to the SEC10 family.</text>
</comment>
<protein>
    <submittedName>
        <fullName evidence="7">Uncharacterized protein</fullName>
    </submittedName>
</protein>
<dbReference type="PANTHER" id="PTHR12100:SF0">
    <property type="entry name" value="EXOCYST COMPLEX COMPONENT 5"/>
    <property type="match status" value="1"/>
</dbReference>
<name>A0A1E4U1K9_PACTA</name>
<dbReference type="Proteomes" id="UP000094236">
    <property type="component" value="Unassembled WGS sequence"/>
</dbReference>
<dbReference type="AlphaFoldDB" id="A0A1E4U1K9"/>
<dbReference type="PANTHER" id="PTHR12100">
    <property type="entry name" value="SEC10"/>
    <property type="match status" value="1"/>
</dbReference>
<dbReference type="InterPro" id="IPR048625">
    <property type="entry name" value="Sec10_N"/>
</dbReference>
<evidence type="ECO:0000259" key="6">
    <source>
        <dbReference type="Pfam" id="PF20667"/>
    </source>
</evidence>
<gene>
    <name evidence="7" type="ORF">PACTADRAFT_52988</name>
</gene>
<keyword evidence="3" id="KW-0268">Exocytosis</keyword>
<accession>A0A1E4U1K9</accession>
<keyword evidence="8" id="KW-1185">Reference proteome</keyword>
<dbReference type="InterPro" id="IPR009976">
    <property type="entry name" value="Sec10-like"/>
</dbReference>
<evidence type="ECO:0000313" key="7">
    <source>
        <dbReference type="EMBL" id="ODV97894.1"/>
    </source>
</evidence>
<sequence length="827" mass="95231">MNIYDIDDETNKLLTLDNFLNGLTVPEFIEQLSKDHSLKSGEVNSVEYLDPKPYIRTFESTLTQLKKLSEEGNAKKQKSEAEVSQYEILHSKNVLKIASIVDSMHSKFTSLDEAVTNVSSILSPLGESLQKSVKSKENLSSVVFLVRCYNDFYKNGICEELDELQSSNRQQDNKKCMSTISKLLKFSEKLISNDLTNSKECHELILKYSENLEKHLLNICEESYKNQDFETLRENSDLLFNFNGGGSVIQLFINQSEIFHQEINDINDNIADYDVWSLFKDIDNHKFECDRKSVELFEFIELSIKTESRAIVKVFDNSIAVLKIFIERIYAQILSNRVALLLNYSLKVSNLTYVRYFYCLYKSIAKLTSDLKDFFATNELDDNNDLAAVLDQSFSDLFTGYKKNYFESEHKSLEEIIYSTVAKFEMINEKLVKDQKLSQRIKKFNKNSGSDNDLELANSINDTATISTNRLSNTILEKSKLSSLSHFINSHLERSSSTKEHQKVIRSKILNEPITNTGNNYNIQMDFDKVDRMIMATGESILRILEITPAKSSEYFLRILEIVIVGIGKSYIDVALEVSYNVGIIQQDYKNSNYLNFQYLNVINQTNEILSVISSMVKSVILPLIVNSPQIKNRLIALMNGYLTRCELAITFIMKDTLQLISNKIAFNLSKQKKKDFLIKNSSDLELIQENTEACEETCLFLNNILSQLLRIFGLKNQNLKKLLIEINFILLNHLLLHLKKFQINENGGLVLTQDIVRYQSVITEFRVGFGDDVDDEFEEFNVLREIANLFTVQKELLPSLMKEGRLAKLKPYVVKQYIMKRSDYAK</sequence>
<keyword evidence="4" id="KW-0175">Coiled coil</keyword>
<dbReference type="Pfam" id="PF07393">
    <property type="entry name" value="Sec10_HB"/>
    <property type="match status" value="1"/>
</dbReference>
<organism evidence="7 8">
    <name type="scientific">Pachysolen tannophilus NRRL Y-2460</name>
    <dbReference type="NCBI Taxonomy" id="669874"/>
    <lineage>
        <taxon>Eukaryota</taxon>
        <taxon>Fungi</taxon>
        <taxon>Dikarya</taxon>
        <taxon>Ascomycota</taxon>
        <taxon>Saccharomycotina</taxon>
        <taxon>Pichiomycetes</taxon>
        <taxon>Pachysolenaceae</taxon>
        <taxon>Pachysolen</taxon>
    </lineage>
</organism>
<evidence type="ECO:0000256" key="3">
    <source>
        <dbReference type="ARBA" id="ARBA00022483"/>
    </source>
</evidence>
<dbReference type="InterPro" id="IPR048627">
    <property type="entry name" value="Sec10_HB"/>
</dbReference>
<keyword evidence="2" id="KW-0813">Transport</keyword>
<dbReference type="EMBL" id="KV454011">
    <property type="protein sequence ID" value="ODV97894.1"/>
    <property type="molecule type" value="Genomic_DNA"/>
</dbReference>
<dbReference type="GO" id="GO:0006887">
    <property type="term" value="P:exocytosis"/>
    <property type="evidence" value="ECO:0007669"/>
    <property type="project" value="UniProtKB-KW"/>
</dbReference>